<keyword evidence="5 8" id="KW-0378">Hydrolase</keyword>
<evidence type="ECO:0000256" key="5">
    <source>
        <dbReference type="ARBA" id="ARBA00022801"/>
    </source>
</evidence>
<organism evidence="10 11">
    <name type="scientific">Candidatus Spyradosoma merdigallinarum</name>
    <dbReference type="NCBI Taxonomy" id="2840950"/>
    <lineage>
        <taxon>Bacteria</taxon>
        <taxon>Pseudomonadati</taxon>
        <taxon>Verrucomicrobiota</taxon>
        <taxon>Opitutia</taxon>
        <taxon>Opitutia incertae sedis</taxon>
        <taxon>Candidatus Spyradosoma</taxon>
    </lineage>
</organism>
<evidence type="ECO:0000256" key="3">
    <source>
        <dbReference type="ARBA" id="ARBA00007275"/>
    </source>
</evidence>
<dbReference type="Proteomes" id="UP000886812">
    <property type="component" value="Unassembled WGS sequence"/>
</dbReference>
<comment type="cofactor">
    <cofactor evidence="2">
        <name>Mg(2+)</name>
        <dbReference type="ChEBI" id="CHEBI:18420"/>
    </cofactor>
</comment>
<dbReference type="AlphaFoldDB" id="A0A9D1NJT1"/>
<evidence type="ECO:0000259" key="9">
    <source>
        <dbReference type="PROSITE" id="PS51462"/>
    </source>
</evidence>
<evidence type="ECO:0000256" key="7">
    <source>
        <dbReference type="ARBA" id="ARBA00032272"/>
    </source>
</evidence>
<dbReference type="InterPro" id="IPR000086">
    <property type="entry name" value="NUDIX_hydrolase_dom"/>
</dbReference>
<comment type="caution">
    <text evidence="10">The sequence shown here is derived from an EMBL/GenBank/DDBJ whole genome shotgun (WGS) entry which is preliminary data.</text>
</comment>
<feature type="domain" description="Nudix hydrolase" evidence="9">
    <location>
        <begin position="43"/>
        <end position="172"/>
    </location>
</feature>
<dbReference type="Gene3D" id="3.90.79.10">
    <property type="entry name" value="Nucleoside Triphosphate Pyrophosphohydrolase"/>
    <property type="match status" value="1"/>
</dbReference>
<dbReference type="CDD" id="cd03424">
    <property type="entry name" value="NUDIX_ADPRase_Nudt5_UGPPase_Nudt14"/>
    <property type="match status" value="1"/>
</dbReference>
<protein>
    <recommendedName>
        <fullName evidence="4">GDP-mannose pyrophosphatase</fullName>
    </recommendedName>
    <alternativeName>
        <fullName evidence="6">GDP-mannose hydrolase</fullName>
    </alternativeName>
    <alternativeName>
        <fullName evidence="7">GDPMK</fullName>
    </alternativeName>
</protein>
<evidence type="ECO:0000256" key="4">
    <source>
        <dbReference type="ARBA" id="ARBA00016377"/>
    </source>
</evidence>
<dbReference type="GO" id="GO:0006753">
    <property type="term" value="P:nucleoside phosphate metabolic process"/>
    <property type="evidence" value="ECO:0007669"/>
    <property type="project" value="TreeGrafter"/>
</dbReference>
<sequence length="186" mass="20904">MSVPALWNLTQENLHAPCVVFDVYKEHFKHPTDGREGDFYVAHAPDWVTVVPVTRDGKIILVRQFRFGIRRLSWEFPGGVIDEGEDFLRAAARETAEETGFTGDAPVPLGSAAANPAIFNNRCRFVLIENCVRTTETHFDANEEIEMKLATPQETLDIARRGEMEHALMLAALAKAVLLRPQLFAR</sequence>
<evidence type="ECO:0000256" key="6">
    <source>
        <dbReference type="ARBA" id="ARBA00032162"/>
    </source>
</evidence>
<gene>
    <name evidence="10" type="ORF">IAC75_01540</name>
</gene>
<accession>A0A9D1NJT1</accession>
<dbReference type="InterPro" id="IPR020476">
    <property type="entry name" value="Nudix_hydrolase"/>
</dbReference>
<dbReference type="InterPro" id="IPR020084">
    <property type="entry name" value="NUDIX_hydrolase_CS"/>
</dbReference>
<reference evidence="10" key="2">
    <citation type="journal article" date="2021" name="PeerJ">
        <title>Extensive microbial diversity within the chicken gut microbiome revealed by metagenomics and culture.</title>
        <authorList>
            <person name="Gilroy R."/>
            <person name="Ravi A."/>
            <person name="Getino M."/>
            <person name="Pursley I."/>
            <person name="Horton D.L."/>
            <person name="Alikhan N.F."/>
            <person name="Baker D."/>
            <person name="Gharbi K."/>
            <person name="Hall N."/>
            <person name="Watson M."/>
            <person name="Adriaenssens E.M."/>
            <person name="Foster-Nyarko E."/>
            <person name="Jarju S."/>
            <person name="Secka A."/>
            <person name="Antonio M."/>
            <person name="Oren A."/>
            <person name="Chaudhuri R.R."/>
            <person name="La Ragione R."/>
            <person name="Hildebrand F."/>
            <person name="Pallen M.J."/>
        </authorList>
    </citation>
    <scope>NUCLEOTIDE SEQUENCE</scope>
    <source>
        <strain evidence="10">10669</strain>
    </source>
</reference>
<dbReference type="PROSITE" id="PS51462">
    <property type="entry name" value="NUDIX"/>
    <property type="match status" value="1"/>
</dbReference>
<comment type="similarity">
    <text evidence="3">Belongs to the Nudix hydrolase family. NudK subfamily.</text>
</comment>
<evidence type="ECO:0000313" key="10">
    <source>
        <dbReference type="EMBL" id="HIV03817.1"/>
    </source>
</evidence>
<dbReference type="GO" id="GO:0016462">
    <property type="term" value="F:pyrophosphatase activity"/>
    <property type="evidence" value="ECO:0007669"/>
    <property type="project" value="UniProtKB-ARBA"/>
</dbReference>
<proteinExistence type="inferred from homology"/>
<dbReference type="PANTHER" id="PTHR11839:SF18">
    <property type="entry name" value="NUDIX HYDROLASE DOMAIN-CONTAINING PROTEIN"/>
    <property type="match status" value="1"/>
</dbReference>
<comment type="catalytic activity">
    <reaction evidence="1">
        <text>GDP-alpha-D-mannose + H2O = alpha-D-mannose 1-phosphate + GMP + 2 H(+)</text>
        <dbReference type="Rhea" id="RHEA:27978"/>
        <dbReference type="ChEBI" id="CHEBI:15377"/>
        <dbReference type="ChEBI" id="CHEBI:15378"/>
        <dbReference type="ChEBI" id="CHEBI:57527"/>
        <dbReference type="ChEBI" id="CHEBI:58115"/>
        <dbReference type="ChEBI" id="CHEBI:58409"/>
    </reaction>
</comment>
<dbReference type="EMBL" id="DVOG01000042">
    <property type="protein sequence ID" value="HIV03817.1"/>
    <property type="molecule type" value="Genomic_DNA"/>
</dbReference>
<evidence type="ECO:0000256" key="8">
    <source>
        <dbReference type="RuleBase" id="RU003476"/>
    </source>
</evidence>
<evidence type="ECO:0000256" key="1">
    <source>
        <dbReference type="ARBA" id="ARBA00000847"/>
    </source>
</evidence>
<name>A0A9D1NJT1_9BACT</name>
<evidence type="ECO:0000313" key="11">
    <source>
        <dbReference type="Proteomes" id="UP000886812"/>
    </source>
</evidence>
<dbReference type="PANTHER" id="PTHR11839">
    <property type="entry name" value="UDP/ADP-SUGAR PYROPHOSPHATASE"/>
    <property type="match status" value="1"/>
</dbReference>
<dbReference type="InterPro" id="IPR015797">
    <property type="entry name" value="NUDIX_hydrolase-like_dom_sf"/>
</dbReference>
<evidence type="ECO:0000256" key="2">
    <source>
        <dbReference type="ARBA" id="ARBA00001946"/>
    </source>
</evidence>
<reference evidence="10" key="1">
    <citation type="submission" date="2020-10" db="EMBL/GenBank/DDBJ databases">
        <authorList>
            <person name="Gilroy R."/>
        </authorList>
    </citation>
    <scope>NUCLEOTIDE SEQUENCE</scope>
    <source>
        <strain evidence="10">10669</strain>
    </source>
</reference>
<dbReference type="GO" id="GO:0005829">
    <property type="term" value="C:cytosol"/>
    <property type="evidence" value="ECO:0007669"/>
    <property type="project" value="TreeGrafter"/>
</dbReference>
<dbReference type="Pfam" id="PF00293">
    <property type="entry name" value="NUDIX"/>
    <property type="match status" value="1"/>
</dbReference>
<dbReference type="PRINTS" id="PR00502">
    <property type="entry name" value="NUDIXFAMILY"/>
</dbReference>
<dbReference type="SUPFAM" id="SSF55811">
    <property type="entry name" value="Nudix"/>
    <property type="match status" value="1"/>
</dbReference>
<dbReference type="PROSITE" id="PS00893">
    <property type="entry name" value="NUDIX_BOX"/>
    <property type="match status" value="1"/>
</dbReference>
<dbReference type="GO" id="GO:0019693">
    <property type="term" value="P:ribose phosphate metabolic process"/>
    <property type="evidence" value="ECO:0007669"/>
    <property type="project" value="TreeGrafter"/>
</dbReference>